<dbReference type="Gene3D" id="1.25.10.10">
    <property type="entry name" value="Leucine-rich Repeat Variant"/>
    <property type="match status" value="4"/>
</dbReference>
<comment type="function">
    <text evidence="1">Catalyzes the hydroxylation of the N(6)-(4-aminobutyl)-L-lysine intermediate produced by deoxyhypusine synthase/DHPS on a critical lysine of the eukaryotic translation initiation factor 5A/eIF-5A. This is the second step of the post-translational modification of that lysine into an unusual amino acid residue named hypusine. Hypusination is unique to mature eIF-5A factor and is essential for its function.</text>
</comment>
<accession>A0A7S2CY98</accession>
<dbReference type="InterPro" id="IPR016024">
    <property type="entry name" value="ARM-type_fold"/>
</dbReference>
<feature type="compositionally biased region" description="Basic residues" evidence="3">
    <location>
        <begin position="801"/>
        <end position="821"/>
    </location>
</feature>
<dbReference type="InterPro" id="IPR021133">
    <property type="entry name" value="HEAT_type_2"/>
</dbReference>
<evidence type="ECO:0000256" key="3">
    <source>
        <dbReference type="SAM" id="MobiDB-lite"/>
    </source>
</evidence>
<feature type="repeat" description="HEAT" evidence="2">
    <location>
        <begin position="702"/>
        <end position="740"/>
    </location>
</feature>
<feature type="repeat" description="HEAT" evidence="2">
    <location>
        <begin position="501"/>
        <end position="539"/>
    </location>
</feature>
<dbReference type="PANTHER" id="PTHR12697:SF5">
    <property type="entry name" value="DEOXYHYPUSINE HYDROXYLASE"/>
    <property type="match status" value="1"/>
</dbReference>
<dbReference type="SMART" id="SM00567">
    <property type="entry name" value="EZ_HEAT"/>
    <property type="match status" value="10"/>
</dbReference>
<organism evidence="4">
    <name type="scientific">Haptolina brevifila</name>
    <dbReference type="NCBI Taxonomy" id="156173"/>
    <lineage>
        <taxon>Eukaryota</taxon>
        <taxon>Haptista</taxon>
        <taxon>Haptophyta</taxon>
        <taxon>Prymnesiophyceae</taxon>
        <taxon>Prymnesiales</taxon>
        <taxon>Prymnesiaceae</taxon>
        <taxon>Haptolina</taxon>
    </lineage>
</organism>
<dbReference type="InterPro" id="IPR004155">
    <property type="entry name" value="PBS_lyase_HEAT"/>
</dbReference>
<name>A0A7S2CY98_9EUKA</name>
<sequence>MSTTTNRAVSMMYASQPGKPGLIFEMQMGMVDRGCMLDWISQYQGEAEVLFAPLTGIEVQATRIEGSVLVVEARLSINLNALTLEQVISKRRKVLHDMMHDMQADLKRVRPLPFAEEALAAGMQGIFTHLQADAGLDLGKPKSAEWFNKDANFVKSVATALEVKQAASREPERLVQLLAAVPDEQLLPHVGRCLTSAASPQQEERALFFFGLGLLSTGGQAAMAPHAAEVAAHLQNHRPQVRVAVLDFLALLEPALLDNYADEVVIRLQDTDSVVRRAALLAMRRLGPAALTRHADLLANCLLDPNWRDDLAAAVSTLGRLSPAALKPHAVALLELIYNAEADVCAIAIEALGRLASTETEATPATFCTALEHCLARPEPSVRLAAVRVLGKQDVGSPSQPAHRVLLACLRHADRNVRRLVVPFLNALAPEQRILNLLPLADDPDAAVRLAAVHSLDEGDTAKLTPHTDLLVRRLDDDDDLTRWRATSALGRLPSTELEKQLPILVSHLSDGHPHVRVAVIQALGRLEQTRRGQLQDTLVRCLEDSESVVRAAALHVLSGVHPAAQPSHAAAIARLVTHLSEDVRTAAIDGLAALDPALAVDALGALPDPDEPAAASETTSEAQTSGPGGGAPQTNLERWLAHSELGVRCAALDAVGRLEGALAGNLPVLMTCLKSPKSPIRLSAVRALSRHVDDGTLMQQLAPVLVLCLKDEDAEIRRITVLAFGRLTQLALERYAAQLEKRLKDGSKGVRIASLQVLGKLRPMDLASSAPSLVGCLADQERRADCGAFSYGPFGCSRPRRARRRRHATPRRRRGSRAARHSAPTGSAAPRRAADTCVPPGSSPPCGS</sequence>
<dbReference type="SUPFAM" id="SSF48371">
    <property type="entry name" value="ARM repeat"/>
    <property type="match status" value="1"/>
</dbReference>
<reference evidence="4" key="1">
    <citation type="submission" date="2021-01" db="EMBL/GenBank/DDBJ databases">
        <authorList>
            <person name="Corre E."/>
            <person name="Pelletier E."/>
            <person name="Niang G."/>
            <person name="Scheremetjew M."/>
            <person name="Finn R."/>
            <person name="Kale V."/>
            <person name="Holt S."/>
            <person name="Cochrane G."/>
            <person name="Meng A."/>
            <person name="Brown T."/>
            <person name="Cohen L."/>
        </authorList>
    </citation>
    <scope>NUCLEOTIDE SEQUENCE</scope>
    <source>
        <strain evidence="4">UTEX LB 985</strain>
    </source>
</reference>
<feature type="compositionally biased region" description="Low complexity" evidence="3">
    <location>
        <begin position="606"/>
        <end position="626"/>
    </location>
</feature>
<dbReference type="InterPro" id="IPR011989">
    <property type="entry name" value="ARM-like"/>
</dbReference>
<evidence type="ECO:0000313" key="4">
    <source>
        <dbReference type="EMBL" id="CAD9438616.1"/>
    </source>
</evidence>
<dbReference type="AlphaFoldDB" id="A0A7S2CY98"/>
<evidence type="ECO:0000256" key="2">
    <source>
        <dbReference type="PROSITE-ProRule" id="PRU00103"/>
    </source>
</evidence>
<feature type="region of interest" description="Disordered" evidence="3">
    <location>
        <begin position="606"/>
        <end position="635"/>
    </location>
</feature>
<feature type="region of interest" description="Disordered" evidence="3">
    <location>
        <begin position="801"/>
        <end position="849"/>
    </location>
</feature>
<dbReference type="PROSITE" id="PS51996">
    <property type="entry name" value="TR_MART"/>
    <property type="match status" value="1"/>
</dbReference>
<gene>
    <name evidence="4" type="ORF">CBRE1094_LOCUS12408</name>
</gene>
<dbReference type="Gene3D" id="3.90.176.10">
    <property type="entry name" value="Toxin ADP-ribosyltransferase, Chain A, domain 1"/>
    <property type="match status" value="1"/>
</dbReference>
<dbReference type="PROSITE" id="PS50077">
    <property type="entry name" value="HEAT_REPEAT"/>
    <property type="match status" value="2"/>
</dbReference>
<dbReference type="EMBL" id="HBGU01022712">
    <property type="protein sequence ID" value="CAD9438616.1"/>
    <property type="molecule type" value="Transcribed_RNA"/>
</dbReference>
<dbReference type="Pfam" id="PF13646">
    <property type="entry name" value="HEAT_2"/>
    <property type="match status" value="2"/>
</dbReference>
<protein>
    <submittedName>
        <fullName evidence="4">Uncharacterized protein</fullName>
    </submittedName>
</protein>
<dbReference type="PANTHER" id="PTHR12697">
    <property type="entry name" value="PBS LYASE HEAT-LIKE PROTEIN"/>
    <property type="match status" value="1"/>
</dbReference>
<proteinExistence type="predicted"/>
<evidence type="ECO:0000256" key="1">
    <source>
        <dbReference type="ARBA" id="ARBA00045876"/>
    </source>
</evidence>
<dbReference type="GO" id="GO:0016491">
    <property type="term" value="F:oxidoreductase activity"/>
    <property type="evidence" value="ECO:0007669"/>
    <property type="project" value="TreeGrafter"/>
</dbReference>